<name>A0A401PEG9_SCYTO</name>
<dbReference type="EMBL" id="BFAA01001945">
    <property type="protein sequence ID" value="GCB71523.1"/>
    <property type="molecule type" value="Genomic_DNA"/>
</dbReference>
<dbReference type="OrthoDB" id="10249612at2759"/>
<dbReference type="PANTHER" id="PTHR11383:SF3">
    <property type="entry name" value="NAD(P)H PYROPHOSPHATASE NUDT13, MITOCHONDRIAL"/>
    <property type="match status" value="1"/>
</dbReference>
<accession>A0A401PEG9</accession>
<comment type="caution">
    <text evidence="1">The sequence shown here is derived from an EMBL/GenBank/DDBJ whole genome shotgun (WGS) entry which is preliminary data.</text>
</comment>
<feature type="non-terminal residue" evidence="1">
    <location>
        <position position="48"/>
    </location>
</feature>
<keyword evidence="2" id="KW-1185">Reference proteome</keyword>
<proteinExistence type="predicted"/>
<gene>
    <name evidence="1" type="ORF">scyTo_0005967</name>
</gene>
<evidence type="ECO:0000313" key="1">
    <source>
        <dbReference type="EMBL" id="GCB71523.1"/>
    </source>
</evidence>
<reference evidence="1 2" key="1">
    <citation type="journal article" date="2018" name="Nat. Ecol. Evol.">
        <title>Shark genomes provide insights into elasmobranch evolution and the origin of vertebrates.</title>
        <authorList>
            <person name="Hara Y"/>
            <person name="Yamaguchi K"/>
            <person name="Onimaru K"/>
            <person name="Kadota M"/>
            <person name="Koyanagi M"/>
            <person name="Keeley SD"/>
            <person name="Tatsumi K"/>
            <person name="Tanaka K"/>
            <person name="Motone F"/>
            <person name="Kageyama Y"/>
            <person name="Nozu R"/>
            <person name="Adachi N"/>
            <person name="Nishimura O"/>
            <person name="Nakagawa R"/>
            <person name="Tanegashima C"/>
            <person name="Kiyatake I"/>
            <person name="Matsumoto R"/>
            <person name="Murakumo K"/>
            <person name="Nishida K"/>
            <person name="Terakita A"/>
            <person name="Kuratani S"/>
            <person name="Sato K"/>
            <person name="Hyodo S Kuraku.S."/>
        </authorList>
    </citation>
    <scope>NUCLEOTIDE SEQUENCE [LARGE SCALE GENOMIC DNA]</scope>
</reference>
<sequence length="48" mass="5422">MRHLLELKEDDEACRKALSSGAFLLFHSLSPLLQRSENKYTAPFVTAS</sequence>
<organism evidence="1 2">
    <name type="scientific">Scyliorhinus torazame</name>
    <name type="common">Cloudy catshark</name>
    <name type="synonym">Catulus torazame</name>
    <dbReference type="NCBI Taxonomy" id="75743"/>
    <lineage>
        <taxon>Eukaryota</taxon>
        <taxon>Metazoa</taxon>
        <taxon>Chordata</taxon>
        <taxon>Craniata</taxon>
        <taxon>Vertebrata</taxon>
        <taxon>Chondrichthyes</taxon>
        <taxon>Elasmobranchii</taxon>
        <taxon>Galeomorphii</taxon>
        <taxon>Galeoidea</taxon>
        <taxon>Carcharhiniformes</taxon>
        <taxon>Scyliorhinidae</taxon>
        <taxon>Scyliorhinus</taxon>
    </lineage>
</organism>
<dbReference type="AlphaFoldDB" id="A0A401PEG9"/>
<dbReference type="Proteomes" id="UP000288216">
    <property type="component" value="Unassembled WGS sequence"/>
</dbReference>
<protein>
    <submittedName>
        <fullName evidence="1">Uncharacterized protein</fullName>
    </submittedName>
</protein>
<dbReference type="PANTHER" id="PTHR11383">
    <property type="entry name" value="NUCLEOSIDE DIPHOSPHATE-LINKED MOIETY X MOTIF 13"/>
    <property type="match status" value="1"/>
</dbReference>
<dbReference type="STRING" id="75743.A0A401PEG9"/>
<evidence type="ECO:0000313" key="2">
    <source>
        <dbReference type="Proteomes" id="UP000288216"/>
    </source>
</evidence>